<dbReference type="SUPFAM" id="SSF51905">
    <property type="entry name" value="FAD/NAD(P)-binding domain"/>
    <property type="match status" value="2"/>
</dbReference>
<dbReference type="InterPro" id="IPR016156">
    <property type="entry name" value="FAD/NAD-linked_Rdtase_dimer_sf"/>
</dbReference>
<dbReference type="Gene3D" id="3.30.390.30">
    <property type="match status" value="1"/>
</dbReference>
<evidence type="ECO:0000256" key="1">
    <source>
        <dbReference type="ARBA" id="ARBA00001974"/>
    </source>
</evidence>
<dbReference type="GO" id="GO:0005737">
    <property type="term" value="C:cytoplasm"/>
    <property type="evidence" value="ECO:0007669"/>
    <property type="project" value="TreeGrafter"/>
</dbReference>
<dbReference type="SUPFAM" id="SSF55424">
    <property type="entry name" value="FAD/NAD-linked reductases, dimerisation (C-terminal) domain"/>
    <property type="match status" value="1"/>
</dbReference>
<dbReference type="EMBL" id="RKHO01000001">
    <property type="protein sequence ID" value="ROR90258.1"/>
    <property type="molecule type" value="Genomic_DNA"/>
</dbReference>
<evidence type="ECO:0000256" key="4">
    <source>
        <dbReference type="ARBA" id="ARBA00023002"/>
    </source>
</evidence>
<evidence type="ECO:0000256" key="2">
    <source>
        <dbReference type="ARBA" id="ARBA00022630"/>
    </source>
</evidence>
<keyword evidence="8" id="KW-1185">Reference proteome</keyword>
<dbReference type="RefSeq" id="WP_123389439.1">
    <property type="nucleotide sequence ID" value="NZ_RKHO01000001.1"/>
</dbReference>
<evidence type="ECO:0000259" key="6">
    <source>
        <dbReference type="Pfam" id="PF07992"/>
    </source>
</evidence>
<organism evidence="7 8">
    <name type="scientific">Nocardioides aurantiacus</name>
    <dbReference type="NCBI Taxonomy" id="86796"/>
    <lineage>
        <taxon>Bacteria</taxon>
        <taxon>Bacillati</taxon>
        <taxon>Actinomycetota</taxon>
        <taxon>Actinomycetes</taxon>
        <taxon>Propionibacteriales</taxon>
        <taxon>Nocardioidaceae</taxon>
        <taxon>Nocardioides</taxon>
    </lineage>
</organism>
<sequence length="412" mass="42508">MTSTPTSPETAGLLVLGSGPAGVHAATAYVRAGGSGPVVLLSADRDEPYQRPPLSKSVLAGEDAPEPTPVLEDDEDLAAFAQVDLRLGTRVASVDTGSRRVGTDGGGSLSYDRLVVATGASPVELDGVEAGARVFPLRTLEHGKQLVEALGTASSAVVVGSGFIGCEAAASLAGRGVRTTLVTPEPAPQAARLGDWAGERIAAWLRDAGVELRTEREVTAIGAPATVRLDDDSEVAADLVLVAVGVAPSTGLLGSSLTTEDDRVLVEASMQTSDERVWAAGDVAKSQHPVAGRALSVEHWYDAEAMGRTAGRNAAAYGTGAEREEWSEVPGFWSDIGEHTLKYSAWGDGYDHAETVDHGEGAFTVWYADAAGRLVGVLTHERDEDYERGSELMAEGATLAQATGSGSTGSGS</sequence>
<dbReference type="PRINTS" id="PR00368">
    <property type="entry name" value="FADPNR"/>
</dbReference>
<evidence type="ECO:0000313" key="8">
    <source>
        <dbReference type="Proteomes" id="UP000281738"/>
    </source>
</evidence>
<reference evidence="7 8" key="1">
    <citation type="submission" date="2018-11" db="EMBL/GenBank/DDBJ databases">
        <title>Sequencing the genomes of 1000 actinobacteria strains.</title>
        <authorList>
            <person name="Klenk H.-P."/>
        </authorList>
    </citation>
    <scope>NUCLEOTIDE SEQUENCE [LARGE SCALE GENOMIC DNA]</scope>
    <source>
        <strain evidence="7 8">DSM 12652</strain>
    </source>
</reference>
<dbReference type="InterPro" id="IPR036188">
    <property type="entry name" value="FAD/NAD-bd_sf"/>
</dbReference>
<keyword evidence="4" id="KW-0560">Oxidoreductase</keyword>
<evidence type="ECO:0000313" key="7">
    <source>
        <dbReference type="EMBL" id="ROR90258.1"/>
    </source>
</evidence>
<dbReference type="OrthoDB" id="3568330at2"/>
<comment type="cofactor">
    <cofactor evidence="1">
        <name>FAD</name>
        <dbReference type="ChEBI" id="CHEBI:57692"/>
    </cofactor>
</comment>
<feature type="domain" description="FAD/NAD(P)-binding" evidence="6">
    <location>
        <begin position="14"/>
        <end position="307"/>
    </location>
</feature>
<keyword evidence="2" id="KW-0285">Flavoprotein</keyword>
<keyword evidence="3" id="KW-0274">FAD</keyword>
<comment type="caution">
    <text evidence="7">The sequence shown here is derived from an EMBL/GenBank/DDBJ whole genome shotgun (WGS) entry which is preliminary data.</text>
</comment>
<dbReference type="GO" id="GO:0016651">
    <property type="term" value="F:oxidoreductase activity, acting on NAD(P)H"/>
    <property type="evidence" value="ECO:0007669"/>
    <property type="project" value="TreeGrafter"/>
</dbReference>
<evidence type="ECO:0000256" key="3">
    <source>
        <dbReference type="ARBA" id="ARBA00022827"/>
    </source>
</evidence>
<evidence type="ECO:0000256" key="5">
    <source>
        <dbReference type="SAM" id="MobiDB-lite"/>
    </source>
</evidence>
<dbReference type="AlphaFoldDB" id="A0A3N2CSB0"/>
<gene>
    <name evidence="7" type="ORF">EDD33_1094</name>
</gene>
<name>A0A3N2CSB0_9ACTN</name>
<feature type="region of interest" description="Disordered" evidence="5">
    <location>
        <begin position="44"/>
        <end position="70"/>
    </location>
</feature>
<proteinExistence type="predicted"/>
<dbReference type="PANTHER" id="PTHR43557:SF2">
    <property type="entry name" value="RIESKE DOMAIN-CONTAINING PROTEIN-RELATED"/>
    <property type="match status" value="1"/>
</dbReference>
<dbReference type="PRINTS" id="PR00411">
    <property type="entry name" value="PNDRDTASEI"/>
</dbReference>
<dbReference type="PANTHER" id="PTHR43557">
    <property type="entry name" value="APOPTOSIS-INDUCING FACTOR 1"/>
    <property type="match status" value="1"/>
</dbReference>
<dbReference type="InterPro" id="IPR050446">
    <property type="entry name" value="FAD-oxidoreductase/Apoptosis"/>
</dbReference>
<dbReference type="Proteomes" id="UP000281738">
    <property type="component" value="Unassembled WGS sequence"/>
</dbReference>
<accession>A0A3N2CSB0</accession>
<dbReference type="Gene3D" id="3.50.50.60">
    <property type="entry name" value="FAD/NAD(P)-binding domain"/>
    <property type="match status" value="2"/>
</dbReference>
<protein>
    <submittedName>
        <fullName evidence="7">NADPH-dependent 2,4-dienoyl-CoA reductase/sulfur reductase-like enzyme</fullName>
    </submittedName>
</protein>
<dbReference type="InterPro" id="IPR023753">
    <property type="entry name" value="FAD/NAD-binding_dom"/>
</dbReference>
<dbReference type="Pfam" id="PF07992">
    <property type="entry name" value="Pyr_redox_2"/>
    <property type="match status" value="1"/>
</dbReference>